<dbReference type="AlphaFoldDB" id="A0A0U1LUL8"/>
<dbReference type="PANTHER" id="PTHR38790:SF8">
    <property type="entry name" value="F-BOX DOMAIN-CONTAINING PROTEIN"/>
    <property type="match status" value="1"/>
</dbReference>
<keyword evidence="4" id="KW-1185">Reference proteome</keyword>
<evidence type="ECO:0000259" key="2">
    <source>
        <dbReference type="Pfam" id="PF20150"/>
    </source>
</evidence>
<organism evidence="3 4">
    <name type="scientific">Talaromyces islandicus</name>
    <name type="common">Penicillium islandicum</name>
    <dbReference type="NCBI Taxonomy" id="28573"/>
    <lineage>
        <taxon>Eukaryota</taxon>
        <taxon>Fungi</taxon>
        <taxon>Dikarya</taxon>
        <taxon>Ascomycota</taxon>
        <taxon>Pezizomycotina</taxon>
        <taxon>Eurotiomycetes</taxon>
        <taxon>Eurotiomycetidae</taxon>
        <taxon>Eurotiales</taxon>
        <taxon>Trichocomaceae</taxon>
        <taxon>Talaromyces</taxon>
        <taxon>Talaromyces sect. Islandici</taxon>
    </lineage>
</organism>
<protein>
    <recommendedName>
        <fullName evidence="2">2EXR domain-containing protein</fullName>
    </recommendedName>
</protein>
<dbReference type="EMBL" id="CVMT01000003">
    <property type="protein sequence ID" value="CRG87097.1"/>
    <property type="molecule type" value="Genomic_DNA"/>
</dbReference>
<dbReference type="OrthoDB" id="62952at2759"/>
<proteinExistence type="predicted"/>
<evidence type="ECO:0000313" key="3">
    <source>
        <dbReference type="EMBL" id="CRG87097.1"/>
    </source>
</evidence>
<accession>A0A0U1LUL8</accession>
<evidence type="ECO:0000256" key="1">
    <source>
        <dbReference type="SAM" id="MobiDB-lite"/>
    </source>
</evidence>
<dbReference type="Proteomes" id="UP000054383">
    <property type="component" value="Unassembled WGS sequence"/>
</dbReference>
<reference evidence="3 4" key="1">
    <citation type="submission" date="2015-04" db="EMBL/GenBank/DDBJ databases">
        <authorList>
            <person name="Syromyatnikov M.Y."/>
            <person name="Popov V.N."/>
        </authorList>
    </citation>
    <scope>NUCLEOTIDE SEQUENCE [LARGE SCALE GENOMIC DNA]</scope>
    <source>
        <strain evidence="3">WF-38-12</strain>
    </source>
</reference>
<dbReference type="OMA" id="HFEEIRY"/>
<dbReference type="Pfam" id="PF20150">
    <property type="entry name" value="2EXR"/>
    <property type="match status" value="1"/>
</dbReference>
<feature type="region of interest" description="Disordered" evidence="1">
    <location>
        <begin position="55"/>
        <end position="113"/>
    </location>
</feature>
<evidence type="ECO:0000313" key="4">
    <source>
        <dbReference type="Proteomes" id="UP000054383"/>
    </source>
</evidence>
<feature type="compositionally biased region" description="Polar residues" evidence="1">
    <location>
        <begin position="59"/>
        <end position="78"/>
    </location>
</feature>
<gene>
    <name evidence="3" type="ORF">PISL3812_04112</name>
</gene>
<sequence>MEAPTLTSSQKPTGFLDLPYEIRLQIYQYCIPQKRCFDVSNIHYRPYRFDPTLVRDSPSHNAGSQELGNQSRSALSEENQSEASESVYDDSSESHSGSLSSADENETKPSDEDQIECIKTIPDIIEEVGGQQSVLPSLLQVSRQISDEALNVLYGDNIFKFFLNGTGQDDLKRVFSDANRRRIQHIILVLRPMGFSYSSEFRMDEVMWNFILPHLIRLCMVAGQPLKNDYYGIGQTLKQKLKRWIEWLTPILECLSKTLSASSTVLDDVDEREETDKLIRGYLHGCQQVRTKTGNLIFRRR</sequence>
<dbReference type="InterPro" id="IPR045518">
    <property type="entry name" value="2EXR"/>
</dbReference>
<feature type="domain" description="2EXR" evidence="2">
    <location>
        <begin position="15"/>
        <end position="153"/>
    </location>
</feature>
<dbReference type="PANTHER" id="PTHR38790">
    <property type="entry name" value="2EXR DOMAIN-CONTAINING PROTEIN-RELATED"/>
    <property type="match status" value="1"/>
</dbReference>
<name>A0A0U1LUL8_TALIS</name>